<dbReference type="Proteomes" id="UP000654345">
    <property type="component" value="Unassembled WGS sequence"/>
</dbReference>
<evidence type="ECO:0000313" key="2">
    <source>
        <dbReference type="Proteomes" id="UP000654345"/>
    </source>
</evidence>
<sequence>MLAEELEQDQGVYPKYLKLLREPGKAPRDPHIITAAFLTTLVRLHRDGWKMVRPGGFFTNRCREYDLAVPQEVEEWITRYGCLSLAEIRTTLAAATPATYTTATQSIQGAATPPFTKPSDPPITLNIPLDYKQVQMSKQEALEIEQMVREDLRTRFLLTQLLHMSREGQPDRYALLIDGSLLSKRSPQTIAYSQAEWQQRLDSMDTWRDLFGLPALPFAKEA</sequence>
<accession>A0ABQ3V2I9</accession>
<organism evidence="1 2">
    <name type="scientific">Ktedonobacter robiniae</name>
    <dbReference type="NCBI Taxonomy" id="2778365"/>
    <lineage>
        <taxon>Bacteria</taxon>
        <taxon>Bacillati</taxon>
        <taxon>Chloroflexota</taxon>
        <taxon>Ktedonobacteria</taxon>
        <taxon>Ktedonobacterales</taxon>
        <taxon>Ktedonobacteraceae</taxon>
        <taxon>Ktedonobacter</taxon>
    </lineage>
</organism>
<name>A0ABQ3V2I9_9CHLR</name>
<comment type="caution">
    <text evidence="1">The sequence shown here is derived from an EMBL/GenBank/DDBJ whole genome shotgun (WGS) entry which is preliminary data.</text>
</comment>
<keyword evidence="2" id="KW-1185">Reference proteome</keyword>
<gene>
    <name evidence="1" type="ORF">KSB_76510</name>
</gene>
<reference evidence="1 2" key="1">
    <citation type="journal article" date="2021" name="Int. J. Syst. Evol. Microbiol.">
        <title>Reticulibacter mediterranei gen. nov., sp. nov., within the new family Reticulibacteraceae fam. nov., and Ktedonospora formicarum gen. nov., sp. nov., Ktedonobacter robiniae sp. nov., Dictyobacter formicarum sp. nov. and Dictyobacter arantiisoli sp. nov., belonging to the class Ktedonobacteria.</title>
        <authorList>
            <person name="Yabe S."/>
            <person name="Zheng Y."/>
            <person name="Wang C.M."/>
            <person name="Sakai Y."/>
            <person name="Abe K."/>
            <person name="Yokota A."/>
            <person name="Donadio S."/>
            <person name="Cavaletti L."/>
            <person name="Monciardini P."/>
        </authorList>
    </citation>
    <scope>NUCLEOTIDE SEQUENCE [LARGE SCALE GENOMIC DNA]</scope>
    <source>
        <strain evidence="1 2">SOSP1-30</strain>
    </source>
</reference>
<dbReference type="EMBL" id="BNJG01000003">
    <property type="protein sequence ID" value="GHO59176.1"/>
    <property type="molecule type" value="Genomic_DNA"/>
</dbReference>
<proteinExistence type="predicted"/>
<evidence type="ECO:0000313" key="1">
    <source>
        <dbReference type="EMBL" id="GHO59176.1"/>
    </source>
</evidence>
<protein>
    <submittedName>
        <fullName evidence="1">Uncharacterized protein</fullName>
    </submittedName>
</protein>